<comment type="caution">
    <text evidence="1">The sequence shown here is derived from an EMBL/GenBank/DDBJ whole genome shotgun (WGS) entry which is preliminary data.</text>
</comment>
<accession>A0A9P7J6M2</accession>
<sequence>MKPENNIDTSQVKGNASPETKLTLLNSMVRLNPRDVLRSTGKPFRGFAAEFVSRMRLAEASVLSKTEEPEKLEGRTVFEVIVDKDMANELEGGTMHGGCLAMIIELHVSSTHVFCSPTPIYVLRASTGAYGVFGVQQSLNIVFHSPAVPGDKLHIVSTTLAIGSRARSGRCEVWNVTRHRLIASAAYINMVPSESSKL</sequence>
<dbReference type="GeneID" id="64625808"/>
<dbReference type="RefSeq" id="XP_041187109.1">
    <property type="nucleotide sequence ID" value="XM_041331791.1"/>
</dbReference>
<protein>
    <recommendedName>
        <fullName evidence="3">Thioesterase domain-containing protein</fullName>
    </recommendedName>
</protein>
<keyword evidence="2" id="KW-1185">Reference proteome</keyword>
<evidence type="ECO:0008006" key="3">
    <source>
        <dbReference type="Google" id="ProtNLM"/>
    </source>
</evidence>
<dbReference type="AlphaFoldDB" id="A0A9P7J6M2"/>
<evidence type="ECO:0000313" key="1">
    <source>
        <dbReference type="EMBL" id="KAG1805187.1"/>
    </source>
</evidence>
<dbReference type="Gene3D" id="3.10.129.10">
    <property type="entry name" value="Hotdog Thioesterase"/>
    <property type="match status" value="1"/>
</dbReference>
<evidence type="ECO:0000313" key="2">
    <source>
        <dbReference type="Proteomes" id="UP000807769"/>
    </source>
</evidence>
<reference evidence="1" key="1">
    <citation type="journal article" date="2020" name="New Phytol.">
        <title>Comparative genomics reveals dynamic genome evolution in host specialist ectomycorrhizal fungi.</title>
        <authorList>
            <person name="Lofgren L.A."/>
            <person name="Nguyen N.H."/>
            <person name="Vilgalys R."/>
            <person name="Ruytinx J."/>
            <person name="Liao H.L."/>
            <person name="Branco S."/>
            <person name="Kuo A."/>
            <person name="LaButti K."/>
            <person name="Lipzen A."/>
            <person name="Andreopoulos W."/>
            <person name="Pangilinan J."/>
            <person name="Riley R."/>
            <person name="Hundley H."/>
            <person name="Na H."/>
            <person name="Barry K."/>
            <person name="Grigoriev I.V."/>
            <person name="Stajich J.E."/>
            <person name="Kennedy P.G."/>
        </authorList>
    </citation>
    <scope>NUCLEOTIDE SEQUENCE</scope>
    <source>
        <strain evidence="1">MN1</strain>
    </source>
</reference>
<dbReference type="InterPro" id="IPR029069">
    <property type="entry name" value="HotDog_dom_sf"/>
</dbReference>
<gene>
    <name evidence="1" type="ORF">BJ212DRAFT_1283970</name>
</gene>
<organism evidence="1 2">
    <name type="scientific">Suillus subaureus</name>
    <dbReference type="NCBI Taxonomy" id="48587"/>
    <lineage>
        <taxon>Eukaryota</taxon>
        <taxon>Fungi</taxon>
        <taxon>Dikarya</taxon>
        <taxon>Basidiomycota</taxon>
        <taxon>Agaricomycotina</taxon>
        <taxon>Agaricomycetes</taxon>
        <taxon>Agaricomycetidae</taxon>
        <taxon>Boletales</taxon>
        <taxon>Suillineae</taxon>
        <taxon>Suillaceae</taxon>
        <taxon>Suillus</taxon>
    </lineage>
</organism>
<dbReference type="Proteomes" id="UP000807769">
    <property type="component" value="Unassembled WGS sequence"/>
</dbReference>
<dbReference type="EMBL" id="JABBWG010000055">
    <property type="protein sequence ID" value="KAG1805187.1"/>
    <property type="molecule type" value="Genomic_DNA"/>
</dbReference>
<name>A0A9P7J6M2_9AGAM</name>
<proteinExistence type="predicted"/>
<dbReference type="OrthoDB" id="2831072at2759"/>
<dbReference type="SUPFAM" id="SSF54637">
    <property type="entry name" value="Thioesterase/thiol ester dehydrase-isomerase"/>
    <property type="match status" value="1"/>
</dbReference>